<reference evidence="2" key="1">
    <citation type="submission" date="2021-02" db="EMBL/GenBank/DDBJ databases">
        <authorList>
            <person name="Dougan E. K."/>
            <person name="Rhodes N."/>
            <person name="Thang M."/>
            <person name="Chan C."/>
        </authorList>
    </citation>
    <scope>NUCLEOTIDE SEQUENCE</scope>
</reference>
<name>A0A812XGW9_SYMPI</name>
<keyword evidence="3" id="KW-1185">Reference proteome</keyword>
<feature type="compositionally biased region" description="Gly residues" evidence="1">
    <location>
        <begin position="269"/>
        <end position="289"/>
    </location>
</feature>
<feature type="compositionally biased region" description="Low complexity" evidence="1">
    <location>
        <begin position="254"/>
        <end position="264"/>
    </location>
</feature>
<comment type="caution">
    <text evidence="2">The sequence shown here is derived from an EMBL/GenBank/DDBJ whole genome shotgun (WGS) entry which is preliminary data.</text>
</comment>
<feature type="region of interest" description="Disordered" evidence="1">
    <location>
        <begin position="442"/>
        <end position="489"/>
    </location>
</feature>
<dbReference type="OrthoDB" id="445987at2759"/>
<evidence type="ECO:0000313" key="2">
    <source>
        <dbReference type="EMBL" id="CAE7735192.1"/>
    </source>
</evidence>
<feature type="region of interest" description="Disordered" evidence="1">
    <location>
        <begin position="622"/>
        <end position="712"/>
    </location>
</feature>
<dbReference type="AlphaFoldDB" id="A0A812XGW9"/>
<feature type="compositionally biased region" description="Low complexity" evidence="1">
    <location>
        <begin position="650"/>
        <end position="671"/>
    </location>
</feature>
<proteinExistence type="predicted"/>
<protein>
    <submittedName>
        <fullName evidence="2">Uncharacterized protein</fullName>
    </submittedName>
</protein>
<feature type="compositionally biased region" description="Low complexity" evidence="1">
    <location>
        <begin position="330"/>
        <end position="359"/>
    </location>
</feature>
<sequence>MAAGLFRPTMAGRKSAAALILLPCALVLIFGIARGSSAVTFLSASPARGSLRGPEQHRTEPRSSAMCGTAPIVGLAAAVGCVAVARSTVQRRYKGTYNMDPVSSIKGEPLIPKGEPMKMTEEEKAEWLTTKTAELEEIMPMSDIEFEDMVSEQTWLWARHLLPFQERRRHEVAEYKRRCIQKQPELFKKLRLWHPLALKYPTVIKKFDNLGPSDIENRDLMIDVEFLAQTEKIAGFTYKASPFAAAGASPFVGSSASPFASTPPTGGPSPFGGGGVTSASPFGGGGADGGSTPFAGGAQRSSSPFGAAPSQGPGVSPFGTGTGASPFAGQAQATPSTPSSASPFASAAPAGPSSASPFGGQQVPSTTSASPFRGQGTVSSASPFGGMQTQSSSSPFGASPFAQIGTAAAPAMGAQVGGMPASPFASATGAGAGVATASPFASAATQGGSTPVPTPTTSASPFGGQTTASPFSKAGVPAPSAKAGAAQKDAKELLPELLRKVDWQLTSFGMDNQASAVSNDTSFEEHRWTMLQQPRTEWGNLSAKLLAESKQKFDAYLSPGAAAPSQDAATASTRAPSPFGDTSRSSSPFGATSTSAGSTSAISPFGASAASASPFGGAPVASPFAAGASPFGRGAASQTQALGSGPFAQRSASPGPSASSPFAPGRSASPFGASGQATPASPFAPSYAATSDSAPYDPGARYGLPPLDFRPHCETDLAEEDLKAFQSPTFDQKIPEVEPPPSVC</sequence>
<evidence type="ECO:0000256" key="1">
    <source>
        <dbReference type="SAM" id="MobiDB-lite"/>
    </source>
</evidence>
<dbReference type="EMBL" id="CAJNIZ010045970">
    <property type="protein sequence ID" value="CAE7735192.1"/>
    <property type="molecule type" value="Genomic_DNA"/>
</dbReference>
<evidence type="ECO:0000313" key="3">
    <source>
        <dbReference type="Proteomes" id="UP000649617"/>
    </source>
</evidence>
<feature type="compositionally biased region" description="Low complexity" evidence="1">
    <location>
        <begin position="582"/>
        <end position="603"/>
    </location>
</feature>
<feature type="compositionally biased region" description="Low complexity" evidence="1">
    <location>
        <begin position="560"/>
        <end position="573"/>
    </location>
</feature>
<feature type="compositionally biased region" description="Polar residues" evidence="1">
    <location>
        <begin position="362"/>
        <end position="382"/>
    </location>
</feature>
<dbReference type="Proteomes" id="UP000649617">
    <property type="component" value="Unassembled WGS sequence"/>
</dbReference>
<feature type="compositionally biased region" description="Low complexity" evidence="1">
    <location>
        <begin position="449"/>
        <end position="461"/>
    </location>
</feature>
<organism evidence="2 3">
    <name type="scientific">Symbiodinium pilosum</name>
    <name type="common">Dinoflagellate</name>
    <dbReference type="NCBI Taxonomy" id="2952"/>
    <lineage>
        <taxon>Eukaryota</taxon>
        <taxon>Sar</taxon>
        <taxon>Alveolata</taxon>
        <taxon>Dinophyceae</taxon>
        <taxon>Suessiales</taxon>
        <taxon>Symbiodiniaceae</taxon>
        <taxon>Symbiodinium</taxon>
    </lineage>
</organism>
<accession>A0A812XGW9</accession>
<feature type="region of interest" description="Disordered" evidence="1">
    <location>
        <begin position="560"/>
        <end position="603"/>
    </location>
</feature>
<feature type="region of interest" description="Disordered" evidence="1">
    <location>
        <begin position="254"/>
        <end position="398"/>
    </location>
</feature>
<gene>
    <name evidence="2" type="ORF">SPIL2461_LOCUS21128</name>
</gene>